<protein>
    <submittedName>
        <fullName evidence="5">Histone deacetylase</fullName>
    </submittedName>
</protein>
<proteinExistence type="inferred from homology"/>
<dbReference type="GO" id="GO:0016787">
    <property type="term" value="F:hydrolase activity"/>
    <property type="evidence" value="ECO:0007669"/>
    <property type="project" value="UniProtKB-KW"/>
</dbReference>
<dbReference type="EMBL" id="JAFLCK010000038">
    <property type="protein sequence ID" value="MBN8662425.1"/>
    <property type="molecule type" value="Genomic_DNA"/>
</dbReference>
<feature type="signal peptide" evidence="3">
    <location>
        <begin position="1"/>
        <end position="23"/>
    </location>
</feature>
<dbReference type="AlphaFoldDB" id="A0A8J7TMQ7"/>
<dbReference type="InterPro" id="IPR044150">
    <property type="entry name" value="HDAC_classIV"/>
</dbReference>
<sequence>MDRSKRKIILSCISLCTFPGAIALLINKLDEDCADVVNLEGYKGKIEIDDSNLASGTDIGSTTNSESLKSTNNKAVAIARCESKVPLVYSTKYNFKLLAFEKLHSFDSKKYAKIANTLIKEKKRTSSEFHNPEELKRALLLKVHTKDYLDSLSDSRVLSRILEVPILSIVPSPILDWRLLFPMRLASGGSLKACREAMKNGLAINIGGGYHHADRNKGGGFCVYCDGPISLKVMKEEGLIKRALIVDTDAHQGNGFANVARSERFLSVLDFFDESVYPYPKVDEDFSVPLPRCTDGPKYLSELKRMLPFVLDKIEPDLVFYNAGSDVLVTDPLATLRLTVDDMVRRDLYVVTECRKRSIPLAMALAGGYGPESAIAQTKSIKTLLETFDPV</sequence>
<dbReference type="SUPFAM" id="SSF52768">
    <property type="entry name" value="Arginase/deacetylase"/>
    <property type="match status" value="1"/>
</dbReference>
<evidence type="ECO:0000256" key="3">
    <source>
        <dbReference type="SAM" id="SignalP"/>
    </source>
</evidence>
<gene>
    <name evidence="5" type="ORF">J0M35_18795</name>
</gene>
<dbReference type="GO" id="GO:0004407">
    <property type="term" value="F:histone deacetylase activity"/>
    <property type="evidence" value="ECO:0007669"/>
    <property type="project" value="InterPro"/>
</dbReference>
<dbReference type="InterPro" id="IPR037138">
    <property type="entry name" value="His_deacetylse_dom_sf"/>
</dbReference>
<organism evidence="5 6">
    <name type="scientific">Candidatus Obscuribacter phosphatis</name>
    <dbReference type="NCBI Taxonomy" id="1906157"/>
    <lineage>
        <taxon>Bacteria</taxon>
        <taxon>Bacillati</taxon>
        <taxon>Candidatus Melainabacteria</taxon>
        <taxon>Candidatus Obscuribacterales</taxon>
        <taxon>Candidatus Obscuribacteraceae</taxon>
        <taxon>Candidatus Obscuribacter</taxon>
    </lineage>
</organism>
<evidence type="ECO:0000313" key="6">
    <source>
        <dbReference type="Proteomes" id="UP000664277"/>
    </source>
</evidence>
<keyword evidence="2" id="KW-0378">Hydrolase</keyword>
<dbReference type="PRINTS" id="PR01270">
    <property type="entry name" value="HDASUPER"/>
</dbReference>
<name>A0A8J7TMQ7_9BACT</name>
<evidence type="ECO:0000256" key="2">
    <source>
        <dbReference type="ARBA" id="ARBA00022801"/>
    </source>
</evidence>
<dbReference type="Proteomes" id="UP000664277">
    <property type="component" value="Unassembled WGS sequence"/>
</dbReference>
<dbReference type="InterPro" id="IPR000286">
    <property type="entry name" value="HDACs"/>
</dbReference>
<comment type="similarity">
    <text evidence="1">Belongs to the histone deacetylase family.</text>
</comment>
<feature type="domain" description="Histone deacetylase" evidence="4">
    <location>
        <begin position="104"/>
        <end position="376"/>
    </location>
</feature>
<dbReference type="PANTHER" id="PTHR10625">
    <property type="entry name" value="HISTONE DEACETYLASE HDAC1-RELATED"/>
    <property type="match status" value="1"/>
</dbReference>
<dbReference type="InterPro" id="IPR023696">
    <property type="entry name" value="Ureohydrolase_dom_sf"/>
</dbReference>
<evidence type="ECO:0000256" key="1">
    <source>
        <dbReference type="ARBA" id="ARBA00005947"/>
    </source>
</evidence>
<accession>A0A8J7TMQ7</accession>
<reference evidence="5" key="1">
    <citation type="submission" date="2021-02" db="EMBL/GenBank/DDBJ databases">
        <title>Genome-Resolved Metagenomics of a Microbial Community Performing Photosynthetic Biological Nutrient Removal.</title>
        <authorList>
            <person name="Mcdaniel E.A."/>
        </authorList>
    </citation>
    <scope>NUCLEOTIDE SEQUENCE</scope>
    <source>
        <strain evidence="5">UWPOB_OBS1</strain>
    </source>
</reference>
<dbReference type="CDD" id="cd09993">
    <property type="entry name" value="HDAC_classIV"/>
    <property type="match status" value="1"/>
</dbReference>
<evidence type="ECO:0000313" key="5">
    <source>
        <dbReference type="EMBL" id="MBN8662425.1"/>
    </source>
</evidence>
<dbReference type="Pfam" id="PF00850">
    <property type="entry name" value="Hist_deacetyl"/>
    <property type="match status" value="1"/>
</dbReference>
<dbReference type="InterPro" id="IPR023801">
    <property type="entry name" value="His_deacetylse_dom"/>
</dbReference>
<dbReference type="Gene3D" id="3.40.800.20">
    <property type="entry name" value="Histone deacetylase domain"/>
    <property type="match status" value="1"/>
</dbReference>
<dbReference type="GO" id="GO:0040029">
    <property type="term" value="P:epigenetic regulation of gene expression"/>
    <property type="evidence" value="ECO:0007669"/>
    <property type="project" value="TreeGrafter"/>
</dbReference>
<dbReference type="PANTHER" id="PTHR10625:SF23">
    <property type="entry name" value="HISTONE DEACETYLASE 11"/>
    <property type="match status" value="1"/>
</dbReference>
<evidence type="ECO:0000259" key="4">
    <source>
        <dbReference type="Pfam" id="PF00850"/>
    </source>
</evidence>
<comment type="caution">
    <text evidence="5">The sequence shown here is derived from an EMBL/GenBank/DDBJ whole genome shotgun (WGS) entry which is preliminary data.</text>
</comment>
<keyword evidence="3" id="KW-0732">Signal</keyword>
<feature type="chain" id="PRO_5035198257" evidence="3">
    <location>
        <begin position="24"/>
        <end position="391"/>
    </location>
</feature>